<name>I4EZM6_MODI5</name>
<dbReference type="PROSITE" id="PS51186">
    <property type="entry name" value="GNAT"/>
    <property type="match status" value="1"/>
</dbReference>
<dbReference type="KEGG" id="mmar:MODMU_3427"/>
<dbReference type="OMA" id="AFLDIDW"/>
<dbReference type="Pfam" id="PF00583">
    <property type="entry name" value="Acetyltransf_1"/>
    <property type="match status" value="1"/>
</dbReference>
<dbReference type="GO" id="GO:0016747">
    <property type="term" value="F:acyltransferase activity, transferring groups other than amino-acyl groups"/>
    <property type="evidence" value="ECO:0007669"/>
    <property type="project" value="InterPro"/>
</dbReference>
<gene>
    <name evidence="2" type="ordered locus">MODMU_3427</name>
</gene>
<dbReference type="OrthoDB" id="3526335at2"/>
<evidence type="ECO:0000259" key="1">
    <source>
        <dbReference type="PROSITE" id="PS51186"/>
    </source>
</evidence>
<dbReference type="STRING" id="477641.MODMU_3427"/>
<dbReference type="Proteomes" id="UP000006461">
    <property type="component" value="Chromosome"/>
</dbReference>
<dbReference type="SUPFAM" id="SSF55729">
    <property type="entry name" value="Acyl-CoA N-acyltransferases (Nat)"/>
    <property type="match status" value="1"/>
</dbReference>
<dbReference type="Gene3D" id="1.10.287.900">
    <property type="entry name" value="The crystal structure of the spermine/spermidine acetyltransferase from enterococcus faecali"/>
    <property type="match status" value="1"/>
</dbReference>
<feature type="domain" description="N-acetyltransferase" evidence="1">
    <location>
        <begin position="3"/>
        <end position="151"/>
    </location>
</feature>
<accession>I4EZM6</accession>
<dbReference type="eggNOG" id="COG0456">
    <property type="taxonomic scope" value="Bacteria"/>
</dbReference>
<evidence type="ECO:0000313" key="3">
    <source>
        <dbReference type="Proteomes" id="UP000006461"/>
    </source>
</evidence>
<dbReference type="Gene3D" id="3.40.630.30">
    <property type="match status" value="1"/>
</dbReference>
<dbReference type="CDD" id="cd04301">
    <property type="entry name" value="NAT_SF"/>
    <property type="match status" value="1"/>
</dbReference>
<dbReference type="AlphaFoldDB" id="I4EZM6"/>
<proteinExistence type="predicted"/>
<reference evidence="2 3" key="1">
    <citation type="journal article" date="2012" name="J. Bacteriol.">
        <title>Genome Sequence of Radiation-Resistant Modestobacter marinus Strain BC501, a Representative Actinobacterium That Thrives on Calcareous Stone Surfaces.</title>
        <authorList>
            <person name="Normand P."/>
            <person name="Gury J."/>
            <person name="Pujic P."/>
            <person name="Chouaia B."/>
            <person name="Crotti E."/>
            <person name="Brusetti L."/>
            <person name="Daffonchio D."/>
            <person name="Vacherie B."/>
            <person name="Barbe V."/>
            <person name="Medigue C."/>
            <person name="Calteau A."/>
            <person name="Ghodhbane-Gtari F."/>
            <person name="Essoussi I."/>
            <person name="Nouioui I."/>
            <person name="Abbassi-Ghozzi I."/>
            <person name="Gtari M."/>
        </authorList>
    </citation>
    <scope>NUCLEOTIDE SEQUENCE [LARGE SCALE GENOMIC DNA]</scope>
    <source>
        <strain evidence="3">BC 501</strain>
    </source>
</reference>
<dbReference type="HOGENOM" id="CLU_111226_4_0_11"/>
<dbReference type="InterPro" id="IPR000182">
    <property type="entry name" value="GNAT_dom"/>
</dbReference>
<organism evidence="2 3">
    <name type="scientific">Modestobacter italicus (strain DSM 44449 / CECT 9708 / BC 501)</name>
    <dbReference type="NCBI Taxonomy" id="2732864"/>
    <lineage>
        <taxon>Bacteria</taxon>
        <taxon>Bacillati</taxon>
        <taxon>Actinomycetota</taxon>
        <taxon>Actinomycetes</taxon>
        <taxon>Geodermatophilales</taxon>
        <taxon>Geodermatophilaceae</taxon>
        <taxon>Modestobacter</taxon>
    </lineage>
</organism>
<dbReference type="PATRIC" id="fig|477641.3.peg.3246"/>
<protein>
    <submittedName>
        <fullName evidence="2">Acetyltransferase</fullName>
    </submittedName>
</protein>
<dbReference type="InterPro" id="IPR027455">
    <property type="entry name" value="Sper_AcTfrase_N"/>
</dbReference>
<dbReference type="InterPro" id="IPR016181">
    <property type="entry name" value="Acyl_CoA_acyltransferase"/>
</dbReference>
<sequence>MELRLAPVTPDNVAAACRLRIRPEQEGVVAPVAVSLAEAYASPDVAWPRLVLGAEDEVLGFVMASFDPGNEIEAFRCGIWRLNVAADAQGLGVGRFAVRAVAEEARRRGNDRITVLWERHPHGPEGFYLRLGFRPTGEELFGEVVGELVLPPGNPAGPPAADG</sequence>
<keyword evidence="3" id="KW-1185">Reference proteome</keyword>
<dbReference type="EMBL" id="FO203431">
    <property type="protein sequence ID" value="CCH88839.1"/>
    <property type="molecule type" value="Genomic_DNA"/>
</dbReference>
<evidence type="ECO:0000313" key="2">
    <source>
        <dbReference type="EMBL" id="CCH88839.1"/>
    </source>
</evidence>